<dbReference type="InterPro" id="IPR019428">
    <property type="entry name" value="7TM_GPCR_serpentine_rcpt_Str"/>
</dbReference>
<evidence type="ECO:0000256" key="4">
    <source>
        <dbReference type="ARBA" id="ARBA00023136"/>
    </source>
</evidence>
<sequence>MAPLLMIIFGFLTISNIGRQSARAKLLTVSIRRRRTERQLSRMLLFQIIVHVILILPFGIIYYINILKPSTRKPN</sequence>
<keyword evidence="2 5" id="KW-0812">Transmembrane</keyword>
<reference evidence="7" key="1">
    <citation type="submission" date="2021-02" db="EMBL/GenBank/DDBJ databases">
        <authorList>
            <person name="Nowell W R."/>
        </authorList>
    </citation>
    <scope>NUCLEOTIDE SEQUENCE</scope>
</reference>
<evidence type="ECO:0000259" key="6">
    <source>
        <dbReference type="PROSITE" id="PS50262"/>
    </source>
</evidence>
<evidence type="ECO:0000256" key="5">
    <source>
        <dbReference type="SAM" id="Phobius"/>
    </source>
</evidence>
<dbReference type="InterPro" id="IPR017452">
    <property type="entry name" value="GPCR_Rhodpsn_7TM"/>
</dbReference>
<gene>
    <name evidence="7" type="ORF">OXD698_LOCUS53877</name>
</gene>
<dbReference type="GO" id="GO:0016020">
    <property type="term" value="C:membrane"/>
    <property type="evidence" value="ECO:0007669"/>
    <property type="project" value="UniProtKB-SubCell"/>
</dbReference>
<keyword evidence="3 5" id="KW-1133">Transmembrane helix</keyword>
<proteinExistence type="predicted"/>
<dbReference type="Proteomes" id="UP000663844">
    <property type="component" value="Unassembled WGS sequence"/>
</dbReference>
<organism evidence="7 8">
    <name type="scientific">Adineta steineri</name>
    <dbReference type="NCBI Taxonomy" id="433720"/>
    <lineage>
        <taxon>Eukaryota</taxon>
        <taxon>Metazoa</taxon>
        <taxon>Spiralia</taxon>
        <taxon>Gnathifera</taxon>
        <taxon>Rotifera</taxon>
        <taxon>Eurotatoria</taxon>
        <taxon>Bdelloidea</taxon>
        <taxon>Adinetida</taxon>
        <taxon>Adinetidae</taxon>
        <taxon>Adineta</taxon>
    </lineage>
</organism>
<comment type="subcellular location">
    <subcellularLocation>
        <location evidence="1">Membrane</location>
    </subcellularLocation>
</comment>
<dbReference type="PROSITE" id="PS50262">
    <property type="entry name" value="G_PROTEIN_RECEP_F1_2"/>
    <property type="match status" value="1"/>
</dbReference>
<protein>
    <recommendedName>
        <fullName evidence="6">G-protein coupled receptors family 1 profile domain-containing protein</fullName>
    </recommendedName>
</protein>
<evidence type="ECO:0000256" key="3">
    <source>
        <dbReference type="ARBA" id="ARBA00022989"/>
    </source>
</evidence>
<dbReference type="AlphaFoldDB" id="A0A820RT09"/>
<comment type="caution">
    <text evidence="7">The sequence shown here is derived from an EMBL/GenBank/DDBJ whole genome shotgun (WGS) entry which is preliminary data.</text>
</comment>
<evidence type="ECO:0000313" key="7">
    <source>
        <dbReference type="EMBL" id="CAF4441992.1"/>
    </source>
</evidence>
<dbReference type="SUPFAM" id="SSF81321">
    <property type="entry name" value="Family A G protein-coupled receptor-like"/>
    <property type="match status" value="1"/>
</dbReference>
<accession>A0A820RT09</accession>
<dbReference type="Pfam" id="PF10326">
    <property type="entry name" value="7TM_GPCR_Str"/>
    <property type="match status" value="1"/>
</dbReference>
<dbReference type="Gene3D" id="1.20.1070.10">
    <property type="entry name" value="Rhodopsin 7-helix transmembrane proteins"/>
    <property type="match status" value="1"/>
</dbReference>
<evidence type="ECO:0000256" key="1">
    <source>
        <dbReference type="ARBA" id="ARBA00004370"/>
    </source>
</evidence>
<feature type="non-terminal residue" evidence="7">
    <location>
        <position position="75"/>
    </location>
</feature>
<keyword evidence="4 5" id="KW-0472">Membrane</keyword>
<name>A0A820RT09_9BILA</name>
<evidence type="ECO:0000313" key="8">
    <source>
        <dbReference type="Proteomes" id="UP000663844"/>
    </source>
</evidence>
<feature type="domain" description="G-protein coupled receptors family 1 profile" evidence="6">
    <location>
        <begin position="1"/>
        <end position="75"/>
    </location>
</feature>
<dbReference type="EMBL" id="CAJOAZ010031712">
    <property type="protein sequence ID" value="CAF4441992.1"/>
    <property type="molecule type" value="Genomic_DNA"/>
</dbReference>
<evidence type="ECO:0000256" key="2">
    <source>
        <dbReference type="ARBA" id="ARBA00022692"/>
    </source>
</evidence>
<feature type="transmembrane region" description="Helical" evidence="5">
    <location>
        <begin position="40"/>
        <end position="64"/>
    </location>
</feature>